<feature type="domain" description="MATH" evidence="3">
    <location>
        <begin position="6"/>
        <end position="132"/>
    </location>
</feature>
<evidence type="ECO:0000313" key="4">
    <source>
        <dbReference type="Proteomes" id="UP000694864"/>
    </source>
</evidence>
<dbReference type="Proteomes" id="UP000694864">
    <property type="component" value="Chromosome 4"/>
</dbReference>
<dbReference type="InterPro" id="IPR050804">
    <property type="entry name" value="MCC"/>
</dbReference>
<gene>
    <name evidence="5" type="primary">LOC104784144</name>
</gene>
<dbReference type="InterPro" id="IPR008974">
    <property type="entry name" value="TRAF-like"/>
</dbReference>
<dbReference type="PANTHER" id="PTHR46236:SF35">
    <property type="entry name" value="MATH DOMAIN-CONTAINING PROTEIN"/>
    <property type="match status" value="1"/>
</dbReference>
<evidence type="ECO:0000313" key="5">
    <source>
        <dbReference type="RefSeq" id="XP_010507510.1"/>
    </source>
</evidence>
<proteinExistence type="predicted"/>
<keyword evidence="1 2" id="KW-0175">Coiled coil</keyword>
<dbReference type="InterPro" id="IPR002083">
    <property type="entry name" value="MATH/TRAF_dom"/>
</dbReference>
<feature type="coiled-coil region" evidence="2">
    <location>
        <begin position="205"/>
        <end position="256"/>
    </location>
</feature>
<organism evidence="4 5">
    <name type="scientific">Camelina sativa</name>
    <name type="common">False flax</name>
    <name type="synonym">Myagrum sativum</name>
    <dbReference type="NCBI Taxonomy" id="90675"/>
    <lineage>
        <taxon>Eukaryota</taxon>
        <taxon>Viridiplantae</taxon>
        <taxon>Streptophyta</taxon>
        <taxon>Embryophyta</taxon>
        <taxon>Tracheophyta</taxon>
        <taxon>Spermatophyta</taxon>
        <taxon>Magnoliopsida</taxon>
        <taxon>eudicotyledons</taxon>
        <taxon>Gunneridae</taxon>
        <taxon>Pentapetalae</taxon>
        <taxon>rosids</taxon>
        <taxon>malvids</taxon>
        <taxon>Brassicales</taxon>
        <taxon>Brassicaceae</taxon>
        <taxon>Camelineae</taxon>
        <taxon>Camelina</taxon>
    </lineage>
</organism>
<evidence type="ECO:0000256" key="1">
    <source>
        <dbReference type="ARBA" id="ARBA00023054"/>
    </source>
</evidence>
<dbReference type="CDD" id="cd00121">
    <property type="entry name" value="MATH"/>
    <property type="match status" value="1"/>
</dbReference>
<reference evidence="4" key="1">
    <citation type="journal article" date="2014" name="Nat. Commun.">
        <title>The emerging biofuel crop Camelina sativa retains a highly undifferentiated hexaploid genome structure.</title>
        <authorList>
            <person name="Kagale S."/>
            <person name="Koh C."/>
            <person name="Nixon J."/>
            <person name="Bollina V."/>
            <person name="Clarke W.E."/>
            <person name="Tuteja R."/>
            <person name="Spillane C."/>
            <person name="Robinson S.J."/>
            <person name="Links M.G."/>
            <person name="Clarke C."/>
            <person name="Higgins E.E."/>
            <person name="Huebert T."/>
            <person name="Sharpe A.G."/>
            <person name="Parkin I.A."/>
        </authorList>
    </citation>
    <scope>NUCLEOTIDE SEQUENCE [LARGE SCALE GENOMIC DNA]</scope>
    <source>
        <strain evidence="4">cv. DH55</strain>
    </source>
</reference>
<sequence>MEKQVAKSFTWVIKKFISVKSEYIYSDVFVVDGCNWRLLAYPKGENKQSDYLSLYLEVADHELLPCGWRRQAKVSFTIPHHVTPKYSIVREAKHLFDQNSVSWGFPTMVHRIILNPCSGLLVNGDLTIVADVDVLEVIGKAEVREETISYMDVKGFQVLSSQTGYINAILSMTETLRRSPKEIAKDELADAYALLEPMNECGFRLDWLEKKLDQVSKKMKKYEAGETQIQEIEQELKDLKLKCSDLEAQLEKEKAEVLAAIAPLLLSDGR</sequence>
<accession>A0ABM0YXL8</accession>
<evidence type="ECO:0000256" key="2">
    <source>
        <dbReference type="SAM" id="Coils"/>
    </source>
</evidence>
<evidence type="ECO:0000259" key="3">
    <source>
        <dbReference type="PROSITE" id="PS50144"/>
    </source>
</evidence>
<dbReference type="RefSeq" id="XP_010507510.1">
    <property type="nucleotide sequence ID" value="XM_010509208.1"/>
</dbReference>
<dbReference type="Gene3D" id="2.60.210.10">
    <property type="entry name" value="Apoptosis, Tumor Necrosis Factor Receptor Associated Protein 2, Chain A"/>
    <property type="match status" value="1"/>
</dbReference>
<protein>
    <submittedName>
        <fullName evidence="5">MATH domain and coiled-coil domain-containing protein At3g58250-like</fullName>
    </submittedName>
</protein>
<name>A0ABM0YXL8_CAMSA</name>
<dbReference type="PROSITE" id="PS50144">
    <property type="entry name" value="MATH"/>
    <property type="match status" value="1"/>
</dbReference>
<dbReference type="Pfam" id="PF22486">
    <property type="entry name" value="MATH_2"/>
    <property type="match status" value="1"/>
</dbReference>
<dbReference type="SMART" id="SM00061">
    <property type="entry name" value="MATH"/>
    <property type="match status" value="1"/>
</dbReference>
<dbReference type="SUPFAM" id="SSF49599">
    <property type="entry name" value="TRAF domain-like"/>
    <property type="match status" value="1"/>
</dbReference>
<dbReference type="GeneID" id="104784144"/>
<reference evidence="5" key="2">
    <citation type="submission" date="2025-08" db="UniProtKB">
        <authorList>
            <consortium name="RefSeq"/>
        </authorList>
    </citation>
    <scope>IDENTIFICATION</scope>
    <source>
        <tissue evidence="5">Leaf</tissue>
    </source>
</reference>
<dbReference type="PANTHER" id="PTHR46236">
    <property type="entry name" value="TRAF-LIKE SUPERFAMILY PROTEIN"/>
    <property type="match status" value="1"/>
</dbReference>
<keyword evidence="4" id="KW-1185">Reference proteome</keyword>